<evidence type="ECO:0000256" key="1">
    <source>
        <dbReference type="SAM" id="MobiDB-lite"/>
    </source>
</evidence>
<protein>
    <submittedName>
        <fullName evidence="2">Uncharacterized protein</fullName>
    </submittedName>
</protein>
<dbReference type="AlphaFoldDB" id="A0A0S4IHP5"/>
<dbReference type="Proteomes" id="UP000051952">
    <property type="component" value="Unassembled WGS sequence"/>
</dbReference>
<accession>A0A0S4IHP5</accession>
<keyword evidence="3" id="KW-1185">Reference proteome</keyword>
<sequence>MRQEANGIAPTILEDALVTYTWVPAYRPVNFKHQPKPRDGAPFHNNKRPRDA</sequence>
<organism evidence="2 3">
    <name type="scientific">Bodo saltans</name>
    <name type="common">Flagellated protozoan</name>
    <dbReference type="NCBI Taxonomy" id="75058"/>
    <lineage>
        <taxon>Eukaryota</taxon>
        <taxon>Discoba</taxon>
        <taxon>Euglenozoa</taxon>
        <taxon>Kinetoplastea</taxon>
        <taxon>Metakinetoplastina</taxon>
        <taxon>Eubodonida</taxon>
        <taxon>Bodonidae</taxon>
        <taxon>Bodo</taxon>
    </lineage>
</organism>
<dbReference type="EMBL" id="CYKH01000062">
    <property type="protein sequence ID" value="CUE67539.1"/>
    <property type="molecule type" value="Genomic_DNA"/>
</dbReference>
<feature type="region of interest" description="Disordered" evidence="1">
    <location>
        <begin position="29"/>
        <end position="52"/>
    </location>
</feature>
<evidence type="ECO:0000313" key="2">
    <source>
        <dbReference type="EMBL" id="CUE67539.1"/>
    </source>
</evidence>
<dbReference type="OrthoDB" id="201398at2759"/>
<reference evidence="3" key="1">
    <citation type="submission" date="2015-09" db="EMBL/GenBank/DDBJ databases">
        <authorList>
            <consortium name="Pathogen Informatics"/>
        </authorList>
    </citation>
    <scope>NUCLEOTIDE SEQUENCE [LARGE SCALE GENOMIC DNA]</scope>
    <source>
        <strain evidence="3">Lake Konstanz</strain>
    </source>
</reference>
<proteinExistence type="predicted"/>
<dbReference type="OMA" id="FYTHEHA"/>
<gene>
    <name evidence="2" type="ORF">BSAL_51405</name>
</gene>
<evidence type="ECO:0000313" key="3">
    <source>
        <dbReference type="Proteomes" id="UP000051952"/>
    </source>
</evidence>
<name>A0A0S4IHP5_BODSA</name>
<dbReference type="VEuPathDB" id="TriTrypDB:BSAL_51405"/>